<feature type="region of interest" description="Disordered" evidence="3">
    <location>
        <begin position="586"/>
        <end position="609"/>
    </location>
</feature>
<feature type="compositionally biased region" description="Low complexity" evidence="3">
    <location>
        <begin position="346"/>
        <end position="358"/>
    </location>
</feature>
<protein>
    <recommendedName>
        <fullName evidence="4">HP domain-containing protein</fullName>
    </recommendedName>
</protein>
<evidence type="ECO:0000259" key="4">
    <source>
        <dbReference type="PROSITE" id="PS51089"/>
    </source>
</evidence>
<dbReference type="InterPro" id="IPR007123">
    <property type="entry name" value="Gelsolin-like_dom"/>
</dbReference>
<proteinExistence type="predicted"/>
<dbReference type="PANTHER" id="PTHR11977:SF51">
    <property type="entry name" value="PROTEIN FLIGHTLESS-1 HOMOLOG"/>
    <property type="match status" value="1"/>
</dbReference>
<feature type="compositionally biased region" description="Low complexity" evidence="3">
    <location>
        <begin position="794"/>
        <end position="813"/>
    </location>
</feature>
<accession>A0AAW1T8Z5</accession>
<feature type="region of interest" description="Disordered" evidence="3">
    <location>
        <begin position="1"/>
        <end position="25"/>
    </location>
</feature>
<organism evidence="5 6">
    <name type="scientific">Apatococcus fuscideae</name>
    <dbReference type="NCBI Taxonomy" id="2026836"/>
    <lineage>
        <taxon>Eukaryota</taxon>
        <taxon>Viridiplantae</taxon>
        <taxon>Chlorophyta</taxon>
        <taxon>core chlorophytes</taxon>
        <taxon>Trebouxiophyceae</taxon>
        <taxon>Chlorellales</taxon>
        <taxon>Chlorellaceae</taxon>
        <taxon>Apatococcus</taxon>
    </lineage>
</organism>
<reference evidence="5 6" key="1">
    <citation type="journal article" date="2024" name="Nat. Commun.">
        <title>Phylogenomics reveals the evolutionary origins of lichenization in chlorophyte algae.</title>
        <authorList>
            <person name="Puginier C."/>
            <person name="Libourel C."/>
            <person name="Otte J."/>
            <person name="Skaloud P."/>
            <person name="Haon M."/>
            <person name="Grisel S."/>
            <person name="Petersen M."/>
            <person name="Berrin J.G."/>
            <person name="Delaux P.M."/>
            <person name="Dal Grande F."/>
            <person name="Keller J."/>
        </authorList>
    </citation>
    <scope>NUCLEOTIDE SEQUENCE [LARGE SCALE GENOMIC DNA]</scope>
    <source>
        <strain evidence="5 6">SAG 2523</strain>
    </source>
</reference>
<keyword evidence="2" id="KW-0677">Repeat</keyword>
<evidence type="ECO:0000256" key="3">
    <source>
        <dbReference type="SAM" id="MobiDB-lite"/>
    </source>
</evidence>
<dbReference type="EMBL" id="JALJOV010000239">
    <property type="protein sequence ID" value="KAK9865537.1"/>
    <property type="molecule type" value="Genomic_DNA"/>
</dbReference>
<dbReference type="GO" id="GO:0051693">
    <property type="term" value="P:actin filament capping"/>
    <property type="evidence" value="ECO:0007669"/>
    <property type="project" value="UniProtKB-KW"/>
</dbReference>
<dbReference type="Gene3D" id="1.10.950.10">
    <property type="entry name" value="Villin headpiece domain"/>
    <property type="match status" value="1"/>
</dbReference>
<comment type="caution">
    <text evidence="5">The sequence shown here is derived from an EMBL/GenBank/DDBJ whole genome shotgun (WGS) entry which is preliminary data.</text>
</comment>
<dbReference type="AlphaFoldDB" id="A0AAW1T8Z5"/>
<dbReference type="InterPro" id="IPR057226">
    <property type="entry name" value="DUF7904"/>
</dbReference>
<dbReference type="SMART" id="SM00153">
    <property type="entry name" value="VHP"/>
    <property type="match status" value="1"/>
</dbReference>
<dbReference type="InterPro" id="IPR007122">
    <property type="entry name" value="Villin/Gelsolin"/>
</dbReference>
<feature type="compositionally biased region" description="Polar residues" evidence="3">
    <location>
        <begin position="729"/>
        <end position="738"/>
    </location>
</feature>
<dbReference type="GO" id="GO:0051015">
    <property type="term" value="F:actin filament binding"/>
    <property type="evidence" value="ECO:0007669"/>
    <property type="project" value="InterPro"/>
</dbReference>
<dbReference type="SMART" id="SM00262">
    <property type="entry name" value="GEL"/>
    <property type="match status" value="6"/>
</dbReference>
<keyword evidence="1" id="KW-0117">Actin capping</keyword>
<evidence type="ECO:0000256" key="1">
    <source>
        <dbReference type="ARBA" id="ARBA00022467"/>
    </source>
</evidence>
<dbReference type="GO" id="GO:0007010">
    <property type="term" value="P:cytoskeleton organization"/>
    <property type="evidence" value="ECO:0007669"/>
    <property type="project" value="InterPro"/>
</dbReference>
<dbReference type="Pfam" id="PF25480">
    <property type="entry name" value="DUF7904"/>
    <property type="match status" value="1"/>
</dbReference>
<dbReference type="InterPro" id="IPR003128">
    <property type="entry name" value="Villin_headpiece"/>
</dbReference>
<dbReference type="PROSITE" id="PS51089">
    <property type="entry name" value="HP"/>
    <property type="match status" value="1"/>
</dbReference>
<keyword evidence="6" id="KW-1185">Reference proteome</keyword>
<dbReference type="Proteomes" id="UP001485043">
    <property type="component" value="Unassembled WGS sequence"/>
</dbReference>
<evidence type="ECO:0000313" key="6">
    <source>
        <dbReference type="Proteomes" id="UP001485043"/>
    </source>
</evidence>
<gene>
    <name evidence="5" type="ORF">WJX84_002412</name>
</gene>
<dbReference type="Gene3D" id="3.40.20.10">
    <property type="entry name" value="Severin"/>
    <property type="match status" value="6"/>
</dbReference>
<dbReference type="SUPFAM" id="SSF55753">
    <property type="entry name" value="Actin depolymerizing proteins"/>
    <property type="match status" value="6"/>
</dbReference>
<feature type="compositionally biased region" description="Low complexity" evidence="3">
    <location>
        <begin position="587"/>
        <end position="607"/>
    </location>
</feature>
<sequence>MPAGNFATVRPTNSRRPEVWSVQGSSPVPLPVEEHGKFAADACYLVLHTQSLPDVESLNIHVWEGNNTSKDEAAAAAALAAELETALGSKGIQHRQVQGHESQSFLQAFNGRLYYTSASEGVNGAVRQKPVLLAVQMQGRRAVRVIEVASQVDSLHSSGCFILNEHSRLYAWAGSKASKASRASMLETAIQMSSDRAQVVTLEEQDPSSPDAEAFYHQLGHSGNGTIAIKSSAKSAVNPAGSTITSPRLFKVTDGSAGPLAGDACPGSPSLDMLNGEAAAMLVAGGMAYFWMSAATSPASRKAAFSKAEQILKQLLLPSTSPIQLALQGNESESFLRHLGKGQASALGSGAAPSAGAPESDDAPDASQDAMFADPKCTTTTWRVKGSSPVEVPTKQAAQFYSGNVYITHHSFKEEGAQKHFLFIWQGTDASQVDIEASGIIANAQDKKRCGSSATQVHILQGQEPSFFPLLFKGKAIFHQGNVEELQKKPMRPALYKLSGSGKAAQTQQVEVQVSSLRSSGCFLLLTPASTVFQWQSGPSSKDDQKLATGFANRLMPYAVRKIVVEEGQEPDAFWEALGGRGEYKTELSPAEARPAESSPAEPSHAEPVSDEARLLLCSDEAPDGLEDLPGYTQDDLDDEDVFLLDAFYMVFVWAGRNSDAARRNAAQKKAQALVQQTNGRAADTTVTMVQPGEEPSLFTAAFPSWNASRAAQAQDPYQRALDTLRNRQPPQVLSSASRPALAKGFADGAKPQSEPSVNLIAPVFGVATSRFTIPPEQAIDQSAVSRLAPASNAGAAAQTGSPPAAAAPDSPARVGFSPPQPGSPAFSNRGAAVIGAPLAANQESPRKAPSVSPSPPPPKRRISKLNIAAIFTAPQAIPKKKAPVPLLRPKSPPRSASVASANLSLVPGQDFVEYEALKAMNAEAGLDMTRKEDYLNDENFLKVFGQDRSSFKTMPRWRQQMAKKQHGLF</sequence>
<feature type="domain" description="HP" evidence="4">
    <location>
        <begin position="907"/>
        <end position="970"/>
    </location>
</feature>
<evidence type="ECO:0000313" key="5">
    <source>
        <dbReference type="EMBL" id="KAK9865537.1"/>
    </source>
</evidence>
<dbReference type="InterPro" id="IPR029006">
    <property type="entry name" value="ADF-H/Gelsolin-like_dom_sf"/>
</dbReference>
<dbReference type="PRINTS" id="PR00597">
    <property type="entry name" value="GELSOLIN"/>
</dbReference>
<feature type="region of interest" description="Disordered" evidence="3">
    <location>
        <begin position="794"/>
        <end position="862"/>
    </location>
</feature>
<dbReference type="SUPFAM" id="SSF47050">
    <property type="entry name" value="VHP, Villin headpiece domain"/>
    <property type="match status" value="1"/>
</dbReference>
<feature type="region of interest" description="Disordered" evidence="3">
    <location>
        <begin position="729"/>
        <end position="755"/>
    </location>
</feature>
<name>A0AAW1T8Z5_9CHLO</name>
<dbReference type="InterPro" id="IPR036886">
    <property type="entry name" value="Villin_headpiece_dom_sf"/>
</dbReference>
<dbReference type="PANTHER" id="PTHR11977">
    <property type="entry name" value="VILLIN"/>
    <property type="match status" value="1"/>
</dbReference>
<dbReference type="Pfam" id="PF02209">
    <property type="entry name" value="VHP"/>
    <property type="match status" value="1"/>
</dbReference>
<evidence type="ECO:0000256" key="2">
    <source>
        <dbReference type="ARBA" id="ARBA00022737"/>
    </source>
</evidence>
<feature type="region of interest" description="Disordered" evidence="3">
    <location>
        <begin position="346"/>
        <end position="371"/>
    </location>
</feature>
<dbReference type="Pfam" id="PF00626">
    <property type="entry name" value="Gelsolin"/>
    <property type="match status" value="3"/>
</dbReference>